<dbReference type="GO" id="GO:0006749">
    <property type="term" value="P:glutathione metabolic process"/>
    <property type="evidence" value="ECO:0007669"/>
    <property type="project" value="TreeGrafter"/>
</dbReference>
<dbReference type="EMBL" id="UINC01213708">
    <property type="protein sequence ID" value="SVE38608.1"/>
    <property type="molecule type" value="Genomic_DNA"/>
</dbReference>
<dbReference type="InterPro" id="IPR045079">
    <property type="entry name" value="Oxoprolinase-like"/>
</dbReference>
<organism evidence="2">
    <name type="scientific">marine metagenome</name>
    <dbReference type="NCBI Taxonomy" id="408172"/>
    <lineage>
        <taxon>unclassified sequences</taxon>
        <taxon>metagenomes</taxon>
        <taxon>ecological metagenomes</taxon>
    </lineage>
</organism>
<evidence type="ECO:0000259" key="1">
    <source>
        <dbReference type="Pfam" id="PF19278"/>
    </source>
</evidence>
<gene>
    <name evidence="2" type="ORF">METZ01_LOCUS491462</name>
</gene>
<dbReference type="GO" id="GO:0005829">
    <property type="term" value="C:cytosol"/>
    <property type="evidence" value="ECO:0007669"/>
    <property type="project" value="TreeGrafter"/>
</dbReference>
<reference evidence="2" key="1">
    <citation type="submission" date="2018-05" db="EMBL/GenBank/DDBJ databases">
        <authorList>
            <person name="Lanie J.A."/>
            <person name="Ng W.-L."/>
            <person name="Kazmierczak K.M."/>
            <person name="Andrzejewski T.M."/>
            <person name="Davidsen T.M."/>
            <person name="Wayne K.J."/>
            <person name="Tettelin H."/>
            <person name="Glass J.I."/>
            <person name="Rusch D."/>
            <person name="Podicherti R."/>
            <person name="Tsui H.-C.T."/>
            <person name="Winkler M.E."/>
        </authorList>
    </citation>
    <scope>NUCLEOTIDE SEQUENCE</scope>
</reference>
<feature type="domain" description="Acetophenone carboxylase-like C-terminal" evidence="1">
    <location>
        <begin position="68"/>
        <end position="211"/>
    </location>
</feature>
<dbReference type="InterPro" id="IPR049517">
    <property type="entry name" value="ACX-like_C"/>
</dbReference>
<proteinExistence type="predicted"/>
<evidence type="ECO:0000313" key="2">
    <source>
        <dbReference type="EMBL" id="SVE38608.1"/>
    </source>
</evidence>
<accession>A0A383D405</accession>
<dbReference type="AlphaFoldDB" id="A0A383D405"/>
<protein>
    <recommendedName>
        <fullName evidence="1">Acetophenone carboxylase-like C-terminal domain-containing protein</fullName>
    </recommendedName>
</protein>
<dbReference type="Pfam" id="PF19278">
    <property type="entry name" value="Hydant_A_C"/>
    <property type="match status" value="1"/>
</dbReference>
<dbReference type="PANTHER" id="PTHR11365:SF23">
    <property type="entry name" value="HYPOTHETICAL 5-OXOPROLINASE (EUROFUNG)-RELATED"/>
    <property type="match status" value="1"/>
</dbReference>
<sequence length="222" mass="25402">MGIRKILIASGAGVGSALGFLKAPAAYEIVQSLYQHLSELDTGRVEKMFSEMRQQAQTIIDACRPKYAVKEMRKAFMRYIGQGHEIEVELPDELKNEHDRGVLKQRFDKEYRLQYARIIPDMDIEILSWSLRLYAEPQNKQDSLDLEIKSMKDPISPSDTRRAYHFEKNTFKSVPVFQRSEFEFGQTLEGPLLVQETDTSIVVPEGFSVSLVSGGHLMLEQK</sequence>
<dbReference type="GO" id="GO:0017168">
    <property type="term" value="F:5-oxoprolinase (ATP-hydrolyzing) activity"/>
    <property type="evidence" value="ECO:0007669"/>
    <property type="project" value="TreeGrafter"/>
</dbReference>
<name>A0A383D405_9ZZZZ</name>
<dbReference type="PANTHER" id="PTHR11365">
    <property type="entry name" value="5-OXOPROLINASE RELATED"/>
    <property type="match status" value="1"/>
</dbReference>